<dbReference type="InterPro" id="IPR000531">
    <property type="entry name" value="Beta-barrel_TonB"/>
</dbReference>
<dbReference type="SUPFAM" id="SSF56935">
    <property type="entry name" value="Porins"/>
    <property type="match status" value="1"/>
</dbReference>
<comment type="subcellular location">
    <subcellularLocation>
        <location evidence="1 10">Cell outer membrane</location>
        <topology evidence="1 10">Multi-pass membrane protein</topology>
    </subcellularLocation>
</comment>
<dbReference type="InterPro" id="IPR036942">
    <property type="entry name" value="Beta-barrel_TonB_sf"/>
</dbReference>
<comment type="similarity">
    <text evidence="2 10 11">Belongs to the TonB-dependent receptor family.</text>
</comment>
<dbReference type="PANTHER" id="PTHR32552">
    <property type="entry name" value="FERRICHROME IRON RECEPTOR-RELATED"/>
    <property type="match status" value="1"/>
</dbReference>
<dbReference type="PANTHER" id="PTHR32552:SF85">
    <property type="entry name" value="BLL7968 PROTEIN"/>
    <property type="match status" value="1"/>
</dbReference>
<dbReference type="GO" id="GO:0015344">
    <property type="term" value="F:siderophore uptake transmembrane transporter activity"/>
    <property type="evidence" value="ECO:0007669"/>
    <property type="project" value="TreeGrafter"/>
</dbReference>
<dbReference type="Pfam" id="PF00593">
    <property type="entry name" value="TonB_dep_Rec_b-barrel"/>
    <property type="match status" value="1"/>
</dbReference>
<keyword evidence="7 10" id="KW-0472">Membrane</keyword>
<evidence type="ECO:0000256" key="8">
    <source>
        <dbReference type="ARBA" id="ARBA00023170"/>
    </source>
</evidence>
<proteinExistence type="inferred from homology"/>
<dbReference type="InterPro" id="IPR037066">
    <property type="entry name" value="Plug_dom_sf"/>
</dbReference>
<name>A0AAJ1C162_9HYPH</name>
<evidence type="ECO:0000256" key="6">
    <source>
        <dbReference type="ARBA" id="ARBA00023077"/>
    </source>
</evidence>
<dbReference type="PROSITE" id="PS52016">
    <property type="entry name" value="TONB_DEPENDENT_REC_3"/>
    <property type="match status" value="1"/>
</dbReference>
<sequence length="717" mass="78033">MNMRPRNSVSILYGTLAVSVSVLALNSHAVADNSTTTELDEIVVRADTGTANSKSYKASRTSAATRSDASVLEIPQAVTTVTSQAIKDKAANDLDDVLSDVSGVTQTNTIGGANDAIIRRGFGEAGDESILTDGLNTVLPHSFNATTNYVEVLKGPASTLYGILDPGGMINVVTKKPEDAFSAEAWSTFSAYGAGHYSSKAGFDVTGPVGDTGFSYRLIAEGEDGDYWRNFGTNKNWLISPSLKWESEDTEFLVSYTHQDYLNPYDRGTIYDTANGSFLDISSRQRLDEAWSEVDGEADLFKTSLTRQLGGNWEFSLNYAYSRNDFSADQTRAVSYIAATGLLARRSDVRGYDETTEHAVRADLTGSETLFGLEQEFLFGSALRYEEVSRSELQRCNTRASLDVYDPTYGTISPCVYDASNSVREYEYMRTQSLYAQDRIHLTEQLTAVGGIRLEHYDIEAGSGDTVNTDTDGYAFVPNAGLVWQFHPDMSLYANVAKTFRPNTSINSAYGSLDPEEGISYEVGSKVDFTDWLSGTLALYYSEKKNVAYSETTTSGDTVYRTAGLVRSKGIELDLAGQLTDDLQLVASYGFTDAEVVDDPDYAGNALANVARNTAALRLAYDYGEVFGGAGSLRFGGGVRAVGKRAGDADNSFYLPGYGVVDLFATYTIEREHPVEIQLSLNNIFDKTYYTSSIGNSAYGIAVGEPFNVALSLRVKY</sequence>
<feature type="domain" description="TonB-dependent receptor plug" evidence="14">
    <location>
        <begin position="72"/>
        <end position="168"/>
    </location>
</feature>
<evidence type="ECO:0000256" key="3">
    <source>
        <dbReference type="ARBA" id="ARBA00022448"/>
    </source>
</evidence>
<dbReference type="InterPro" id="IPR039426">
    <property type="entry name" value="TonB-dep_rcpt-like"/>
</dbReference>
<evidence type="ECO:0000259" key="13">
    <source>
        <dbReference type="Pfam" id="PF00593"/>
    </source>
</evidence>
<gene>
    <name evidence="15" type="ORF">NBH21_24015</name>
</gene>
<dbReference type="Proteomes" id="UP001155380">
    <property type="component" value="Unassembled WGS sequence"/>
</dbReference>
<evidence type="ECO:0000313" key="15">
    <source>
        <dbReference type="EMBL" id="MCO5959837.1"/>
    </source>
</evidence>
<dbReference type="NCBIfam" id="TIGR01783">
    <property type="entry name" value="TonB-siderophor"/>
    <property type="match status" value="1"/>
</dbReference>
<dbReference type="Gene3D" id="2.40.170.20">
    <property type="entry name" value="TonB-dependent receptor, beta-barrel domain"/>
    <property type="match status" value="1"/>
</dbReference>
<evidence type="ECO:0000256" key="1">
    <source>
        <dbReference type="ARBA" id="ARBA00004571"/>
    </source>
</evidence>
<feature type="signal peptide" evidence="12">
    <location>
        <begin position="1"/>
        <end position="24"/>
    </location>
</feature>
<evidence type="ECO:0000256" key="5">
    <source>
        <dbReference type="ARBA" id="ARBA00022692"/>
    </source>
</evidence>
<dbReference type="GO" id="GO:0015891">
    <property type="term" value="P:siderophore transport"/>
    <property type="evidence" value="ECO:0007669"/>
    <property type="project" value="InterPro"/>
</dbReference>
<accession>A0AAJ1C162</accession>
<dbReference type="GO" id="GO:0038023">
    <property type="term" value="F:signaling receptor activity"/>
    <property type="evidence" value="ECO:0007669"/>
    <property type="project" value="InterPro"/>
</dbReference>
<dbReference type="Pfam" id="PF07715">
    <property type="entry name" value="Plug"/>
    <property type="match status" value="1"/>
</dbReference>
<feature type="chain" id="PRO_5042612362" evidence="12">
    <location>
        <begin position="25"/>
        <end position="717"/>
    </location>
</feature>
<evidence type="ECO:0000256" key="11">
    <source>
        <dbReference type="RuleBase" id="RU003357"/>
    </source>
</evidence>
<keyword evidence="6 11" id="KW-0798">TonB box</keyword>
<organism evidence="15 16">
    <name type="scientific">Ciceribacter sichuanensis</name>
    <dbReference type="NCBI Taxonomy" id="2949647"/>
    <lineage>
        <taxon>Bacteria</taxon>
        <taxon>Pseudomonadati</taxon>
        <taxon>Pseudomonadota</taxon>
        <taxon>Alphaproteobacteria</taxon>
        <taxon>Hyphomicrobiales</taxon>
        <taxon>Rhizobiaceae</taxon>
        <taxon>Ciceribacter</taxon>
    </lineage>
</organism>
<dbReference type="RefSeq" id="WP_250913775.1">
    <property type="nucleotide sequence ID" value="NZ_JAMXLX010000012.1"/>
</dbReference>
<dbReference type="GO" id="GO:0009279">
    <property type="term" value="C:cell outer membrane"/>
    <property type="evidence" value="ECO:0007669"/>
    <property type="project" value="UniProtKB-SubCell"/>
</dbReference>
<evidence type="ECO:0000256" key="12">
    <source>
        <dbReference type="SAM" id="SignalP"/>
    </source>
</evidence>
<evidence type="ECO:0000256" key="2">
    <source>
        <dbReference type="ARBA" id="ARBA00009810"/>
    </source>
</evidence>
<protein>
    <submittedName>
        <fullName evidence="15">TonB-dependent siderophore receptor</fullName>
    </submittedName>
</protein>
<evidence type="ECO:0000256" key="9">
    <source>
        <dbReference type="ARBA" id="ARBA00023237"/>
    </source>
</evidence>
<evidence type="ECO:0000256" key="4">
    <source>
        <dbReference type="ARBA" id="ARBA00022452"/>
    </source>
</evidence>
<keyword evidence="4 10" id="KW-1134">Transmembrane beta strand</keyword>
<feature type="domain" description="TonB-dependent receptor-like beta-barrel" evidence="13">
    <location>
        <begin position="244"/>
        <end position="684"/>
    </location>
</feature>
<dbReference type="EMBL" id="JAMXLX010000012">
    <property type="protein sequence ID" value="MCO5959837.1"/>
    <property type="molecule type" value="Genomic_DNA"/>
</dbReference>
<keyword evidence="8 15" id="KW-0675">Receptor</keyword>
<dbReference type="InterPro" id="IPR012910">
    <property type="entry name" value="Plug_dom"/>
</dbReference>
<evidence type="ECO:0000256" key="7">
    <source>
        <dbReference type="ARBA" id="ARBA00023136"/>
    </source>
</evidence>
<evidence type="ECO:0000259" key="14">
    <source>
        <dbReference type="Pfam" id="PF07715"/>
    </source>
</evidence>
<keyword evidence="3 10" id="KW-0813">Transport</keyword>
<dbReference type="AlphaFoldDB" id="A0AAJ1C162"/>
<dbReference type="InterPro" id="IPR010105">
    <property type="entry name" value="TonB_sidphr_rcpt"/>
</dbReference>
<comment type="caution">
    <text evidence="15">The sequence shown here is derived from an EMBL/GenBank/DDBJ whole genome shotgun (WGS) entry which is preliminary data.</text>
</comment>
<evidence type="ECO:0000256" key="10">
    <source>
        <dbReference type="PROSITE-ProRule" id="PRU01360"/>
    </source>
</evidence>
<evidence type="ECO:0000313" key="16">
    <source>
        <dbReference type="Proteomes" id="UP001155380"/>
    </source>
</evidence>
<reference evidence="15" key="1">
    <citation type="submission" date="2022-06" db="EMBL/GenBank/DDBJ databases">
        <authorList>
            <person name="Sun Q."/>
        </authorList>
    </citation>
    <scope>NUCLEOTIDE SEQUENCE</scope>
    <source>
        <strain evidence="15">S101</strain>
    </source>
</reference>
<keyword evidence="9 10" id="KW-0998">Cell outer membrane</keyword>
<dbReference type="Gene3D" id="2.170.130.10">
    <property type="entry name" value="TonB-dependent receptor, plug domain"/>
    <property type="match status" value="1"/>
</dbReference>
<dbReference type="CDD" id="cd01347">
    <property type="entry name" value="ligand_gated_channel"/>
    <property type="match status" value="1"/>
</dbReference>
<keyword evidence="12" id="KW-0732">Signal</keyword>
<keyword evidence="5 10" id="KW-0812">Transmembrane</keyword>